<keyword evidence="9" id="KW-0443">Lipid metabolism</keyword>
<evidence type="ECO:0000256" key="4">
    <source>
        <dbReference type="ARBA" id="ARBA00022723"/>
    </source>
</evidence>
<keyword evidence="3" id="KW-0808">Transferase</keyword>
<dbReference type="Gene3D" id="2.60.200.40">
    <property type="match status" value="1"/>
</dbReference>
<evidence type="ECO:0000259" key="12">
    <source>
        <dbReference type="PROSITE" id="PS50146"/>
    </source>
</evidence>
<evidence type="ECO:0000256" key="9">
    <source>
        <dbReference type="ARBA" id="ARBA00023098"/>
    </source>
</evidence>
<dbReference type="Pfam" id="PF00781">
    <property type="entry name" value="DAGK_cat"/>
    <property type="match status" value="1"/>
</dbReference>
<evidence type="ECO:0000256" key="1">
    <source>
        <dbReference type="ARBA" id="ARBA00001946"/>
    </source>
</evidence>
<organism evidence="13 14">
    <name type="scientific">Candidatus Haliotispira prima</name>
    <dbReference type="NCBI Taxonomy" id="3034016"/>
    <lineage>
        <taxon>Bacteria</taxon>
        <taxon>Pseudomonadati</taxon>
        <taxon>Spirochaetota</taxon>
        <taxon>Spirochaetia</taxon>
        <taxon>Spirochaetales</taxon>
        <taxon>Spirochaetaceae</taxon>
        <taxon>Candidatus Haliotispira</taxon>
    </lineage>
</organism>
<dbReference type="RefSeq" id="WP_326926835.1">
    <property type="nucleotide sequence ID" value="NZ_CP123443.1"/>
</dbReference>
<dbReference type="InterPro" id="IPR016064">
    <property type="entry name" value="NAD/diacylglycerol_kinase_sf"/>
</dbReference>
<dbReference type="Gene3D" id="3.40.50.10330">
    <property type="entry name" value="Probable inorganic polyphosphate/atp-NAD kinase, domain 1"/>
    <property type="match status" value="1"/>
</dbReference>
<name>A0ABY8MIK7_9SPIO</name>
<dbReference type="GO" id="GO:0016301">
    <property type="term" value="F:kinase activity"/>
    <property type="evidence" value="ECO:0007669"/>
    <property type="project" value="UniProtKB-KW"/>
</dbReference>
<dbReference type="Proteomes" id="UP001228690">
    <property type="component" value="Chromosome"/>
</dbReference>
<proteinExistence type="predicted"/>
<dbReference type="EMBL" id="CP123443">
    <property type="protein sequence ID" value="WGK68649.1"/>
    <property type="molecule type" value="Genomic_DNA"/>
</dbReference>
<evidence type="ECO:0000256" key="3">
    <source>
        <dbReference type="ARBA" id="ARBA00022679"/>
    </source>
</evidence>
<evidence type="ECO:0000256" key="7">
    <source>
        <dbReference type="ARBA" id="ARBA00022840"/>
    </source>
</evidence>
<evidence type="ECO:0000313" key="13">
    <source>
        <dbReference type="EMBL" id="WGK68649.1"/>
    </source>
</evidence>
<keyword evidence="11" id="KW-1208">Phospholipid metabolism</keyword>
<dbReference type="Pfam" id="PF19279">
    <property type="entry name" value="YegS_C"/>
    <property type="match status" value="1"/>
</dbReference>
<dbReference type="PROSITE" id="PS50146">
    <property type="entry name" value="DAGK"/>
    <property type="match status" value="1"/>
</dbReference>
<keyword evidence="8" id="KW-0460">Magnesium</keyword>
<evidence type="ECO:0000256" key="10">
    <source>
        <dbReference type="ARBA" id="ARBA00023209"/>
    </source>
</evidence>
<sequence length="318" mass="34930">MKTKIIYNPKSGKRSLQPLMSYVIEQLSEGGCRNVEVYPTRAAGDATEAARDAHLNGCDLVIAVGGDGTVSEVVNGLASFGRPVTNTAKRPILGYIPSGTSNDFASALSIPTDVRKAVRIITKGHRANIDIGSINGQRSFNYIVAAGAFTRLTYTTPHHLKRVLGVWAYLKDIFREIPLIQKPFRLQLSIDGQQISGEYVIALVINSPNFAGMRKVIPHACMDDGIFDILLLPKSNPKVLWSAVRSMAMGVNESTTESGILHLRGKKISIEAEKRLDWNIDGEHGGRNPIKIECQEKYLQMMVPAMAMHKVLSHQDHS</sequence>
<evidence type="ECO:0000256" key="6">
    <source>
        <dbReference type="ARBA" id="ARBA00022777"/>
    </source>
</evidence>
<keyword evidence="4" id="KW-0479">Metal-binding</keyword>
<keyword evidence="5" id="KW-0547">Nucleotide-binding</keyword>
<feature type="domain" description="DAGKc" evidence="12">
    <location>
        <begin position="1"/>
        <end position="139"/>
    </location>
</feature>
<accession>A0ABY8MIK7</accession>
<keyword evidence="7" id="KW-0067">ATP-binding</keyword>
<keyword evidence="2" id="KW-0444">Lipid biosynthesis</keyword>
<dbReference type="InterPro" id="IPR005218">
    <property type="entry name" value="Diacylglycerol/lipid_kinase"/>
</dbReference>
<dbReference type="SUPFAM" id="SSF111331">
    <property type="entry name" value="NAD kinase/diacylglycerol kinase-like"/>
    <property type="match status" value="1"/>
</dbReference>
<dbReference type="SMART" id="SM00046">
    <property type="entry name" value="DAGKc"/>
    <property type="match status" value="1"/>
</dbReference>
<dbReference type="InterPro" id="IPR017438">
    <property type="entry name" value="ATP-NAD_kinase_N"/>
</dbReference>
<dbReference type="PANTHER" id="PTHR12358">
    <property type="entry name" value="SPHINGOSINE KINASE"/>
    <property type="match status" value="1"/>
</dbReference>
<gene>
    <name evidence="13" type="ORF">P0082_09185</name>
</gene>
<protein>
    <submittedName>
        <fullName evidence="13">YegS/Rv2252/BmrU family lipid kinase</fullName>
    </submittedName>
</protein>
<reference evidence="13 14" key="1">
    <citation type="submission" date="2023-04" db="EMBL/GenBank/DDBJ databases">
        <title>Spirochaete genome identified in red abalone sample constitutes a novel genus.</title>
        <authorList>
            <person name="Sharma S.P."/>
            <person name="Purcell C.M."/>
            <person name="Hyde J.R."/>
            <person name="Severin A.J."/>
        </authorList>
    </citation>
    <scope>NUCLEOTIDE SEQUENCE [LARGE SCALE GENOMIC DNA]</scope>
    <source>
        <strain evidence="13 14">SP-2023</strain>
    </source>
</reference>
<evidence type="ECO:0000313" key="14">
    <source>
        <dbReference type="Proteomes" id="UP001228690"/>
    </source>
</evidence>
<dbReference type="InterPro" id="IPR045540">
    <property type="entry name" value="YegS/DAGK_C"/>
</dbReference>
<keyword evidence="6 13" id="KW-0418">Kinase</keyword>
<evidence type="ECO:0000256" key="5">
    <source>
        <dbReference type="ARBA" id="ARBA00022741"/>
    </source>
</evidence>
<dbReference type="InterPro" id="IPR001206">
    <property type="entry name" value="Diacylglycerol_kinase_cat_dom"/>
</dbReference>
<evidence type="ECO:0000256" key="8">
    <source>
        <dbReference type="ARBA" id="ARBA00022842"/>
    </source>
</evidence>
<comment type="cofactor">
    <cofactor evidence="1">
        <name>Mg(2+)</name>
        <dbReference type="ChEBI" id="CHEBI:18420"/>
    </cofactor>
</comment>
<dbReference type="PANTHER" id="PTHR12358:SF106">
    <property type="entry name" value="LIPID KINASE YEGS"/>
    <property type="match status" value="1"/>
</dbReference>
<keyword evidence="10" id="KW-0594">Phospholipid biosynthesis</keyword>
<dbReference type="InterPro" id="IPR050187">
    <property type="entry name" value="Lipid_Phosphate_FormReg"/>
</dbReference>
<evidence type="ECO:0000256" key="2">
    <source>
        <dbReference type="ARBA" id="ARBA00022516"/>
    </source>
</evidence>
<dbReference type="NCBIfam" id="TIGR00147">
    <property type="entry name" value="YegS/Rv2252/BmrU family lipid kinase"/>
    <property type="match status" value="1"/>
</dbReference>
<evidence type="ECO:0000256" key="11">
    <source>
        <dbReference type="ARBA" id="ARBA00023264"/>
    </source>
</evidence>
<keyword evidence="14" id="KW-1185">Reference proteome</keyword>